<keyword evidence="1" id="KW-0418">Kinase</keyword>
<evidence type="ECO:0000313" key="2">
    <source>
        <dbReference type="Proteomes" id="UP000188533"/>
    </source>
</evidence>
<accession>A0A1Q3EKA0</accession>
<name>A0A1Q3EKA0_LENED</name>
<dbReference type="Gene3D" id="3.30.200.20">
    <property type="entry name" value="Phosphorylase Kinase, domain 1"/>
    <property type="match status" value="1"/>
</dbReference>
<reference evidence="1 2" key="1">
    <citation type="submission" date="2016-08" db="EMBL/GenBank/DDBJ databases">
        <authorList>
            <consortium name="Lentinula edodes genome sequencing consortium"/>
            <person name="Sakamoto Y."/>
            <person name="Nakade K."/>
            <person name="Sato S."/>
            <person name="Yoshida Y."/>
            <person name="Miyazaki K."/>
            <person name="Natsume S."/>
            <person name="Konno N."/>
        </authorList>
    </citation>
    <scope>NUCLEOTIDE SEQUENCE [LARGE SCALE GENOMIC DNA]</scope>
    <source>
        <strain evidence="1 2">NBRC 111202</strain>
    </source>
</reference>
<dbReference type="STRING" id="5353.A0A1Q3EKA0"/>
<dbReference type="PANTHER" id="PTHR21310">
    <property type="entry name" value="AMINOGLYCOSIDE PHOSPHOTRANSFERASE-RELATED-RELATED"/>
    <property type="match status" value="1"/>
</dbReference>
<dbReference type="GO" id="GO:0016301">
    <property type="term" value="F:kinase activity"/>
    <property type="evidence" value="ECO:0007669"/>
    <property type="project" value="UniProtKB-KW"/>
</dbReference>
<dbReference type="Proteomes" id="UP000188533">
    <property type="component" value="Unassembled WGS sequence"/>
</dbReference>
<dbReference type="InterPro" id="IPR051678">
    <property type="entry name" value="AGP_Transferase"/>
</dbReference>
<gene>
    <name evidence="1" type="ORF">LENED_009544</name>
</gene>
<reference evidence="1 2" key="2">
    <citation type="submission" date="2017-02" db="EMBL/GenBank/DDBJ databases">
        <title>A genome survey and senescence transcriptome analysis in Lentinula edodes.</title>
        <authorList>
            <person name="Sakamoto Y."/>
            <person name="Nakade K."/>
            <person name="Sato S."/>
            <person name="Yoshida Y."/>
            <person name="Miyazaki K."/>
            <person name="Natsume S."/>
            <person name="Konno N."/>
        </authorList>
    </citation>
    <scope>NUCLEOTIDE SEQUENCE [LARGE SCALE GENOMIC DNA]</scope>
    <source>
        <strain evidence="1 2">NBRC 111202</strain>
    </source>
</reference>
<organism evidence="1 2">
    <name type="scientific">Lentinula edodes</name>
    <name type="common">Shiitake mushroom</name>
    <name type="synonym">Lentinus edodes</name>
    <dbReference type="NCBI Taxonomy" id="5353"/>
    <lineage>
        <taxon>Eukaryota</taxon>
        <taxon>Fungi</taxon>
        <taxon>Dikarya</taxon>
        <taxon>Basidiomycota</taxon>
        <taxon>Agaricomycotina</taxon>
        <taxon>Agaricomycetes</taxon>
        <taxon>Agaricomycetidae</taxon>
        <taxon>Agaricales</taxon>
        <taxon>Marasmiineae</taxon>
        <taxon>Omphalotaceae</taxon>
        <taxon>Lentinula</taxon>
    </lineage>
</organism>
<comment type="caution">
    <text evidence="1">The sequence shown here is derived from an EMBL/GenBank/DDBJ whole genome shotgun (WGS) entry which is preliminary data.</text>
</comment>
<proteinExistence type="predicted"/>
<protein>
    <submittedName>
        <fullName evidence="1">Kinase-like protein</fullName>
    </submittedName>
</protein>
<evidence type="ECO:0000313" key="1">
    <source>
        <dbReference type="EMBL" id="GAW07544.1"/>
    </source>
</evidence>
<dbReference type="InterPro" id="IPR011009">
    <property type="entry name" value="Kinase-like_dom_sf"/>
</dbReference>
<dbReference type="EMBL" id="BDGU01000468">
    <property type="protein sequence ID" value="GAW07544.1"/>
    <property type="molecule type" value="Genomic_DNA"/>
</dbReference>
<keyword evidence="1" id="KW-0808">Transferase</keyword>
<keyword evidence="2" id="KW-1185">Reference proteome</keyword>
<sequence length="105" mass="11759">MPPPGKNKAGRLKTHFHVQVCTGSHHLTFIAQMSRSGKKLVRVESIYSRRRDSGSGLSSPSKMPSEIATMRYLKDHSTIPIPRIHGYDADADRHVGGTWLVMEYV</sequence>
<dbReference type="SUPFAM" id="SSF56112">
    <property type="entry name" value="Protein kinase-like (PK-like)"/>
    <property type="match status" value="1"/>
</dbReference>
<dbReference type="AlphaFoldDB" id="A0A1Q3EKA0"/>